<evidence type="ECO:0000313" key="3">
    <source>
        <dbReference type="EMBL" id="RZF39440.1"/>
    </source>
</evidence>
<dbReference type="OrthoDB" id="10004641at2759"/>
<dbReference type="Proteomes" id="UP000291343">
    <property type="component" value="Unassembled WGS sequence"/>
</dbReference>
<dbReference type="PROSITE" id="PS50157">
    <property type="entry name" value="ZINC_FINGER_C2H2_2"/>
    <property type="match status" value="1"/>
</dbReference>
<dbReference type="Pfam" id="PF00096">
    <property type="entry name" value="zf-C2H2"/>
    <property type="match status" value="1"/>
</dbReference>
<keyword evidence="1" id="KW-0863">Zinc-finger</keyword>
<dbReference type="InterPro" id="IPR013087">
    <property type="entry name" value="Znf_C2H2_type"/>
</dbReference>
<keyword evidence="1" id="KW-0862">Zinc</keyword>
<evidence type="ECO:0000259" key="2">
    <source>
        <dbReference type="PROSITE" id="PS50157"/>
    </source>
</evidence>
<keyword evidence="1" id="KW-0479">Metal-binding</keyword>
<evidence type="ECO:0000313" key="4">
    <source>
        <dbReference type="Proteomes" id="UP000291343"/>
    </source>
</evidence>
<dbReference type="GO" id="GO:0008270">
    <property type="term" value="F:zinc ion binding"/>
    <property type="evidence" value="ECO:0007669"/>
    <property type="project" value="UniProtKB-KW"/>
</dbReference>
<comment type="caution">
    <text evidence="3">The sequence shown here is derived from an EMBL/GenBank/DDBJ whole genome shotgun (WGS) entry which is preliminary data.</text>
</comment>
<feature type="domain" description="C2H2-type" evidence="2">
    <location>
        <begin position="29"/>
        <end position="56"/>
    </location>
</feature>
<dbReference type="EMBL" id="QKKF02019844">
    <property type="protein sequence ID" value="RZF39440.1"/>
    <property type="molecule type" value="Genomic_DNA"/>
</dbReference>
<dbReference type="AlphaFoldDB" id="A0A482X241"/>
<dbReference type="InterPro" id="IPR036236">
    <property type="entry name" value="Znf_C2H2_sf"/>
</dbReference>
<accession>A0A482X241</accession>
<organism evidence="3 4">
    <name type="scientific">Laodelphax striatellus</name>
    <name type="common">Small brown planthopper</name>
    <name type="synonym">Delphax striatella</name>
    <dbReference type="NCBI Taxonomy" id="195883"/>
    <lineage>
        <taxon>Eukaryota</taxon>
        <taxon>Metazoa</taxon>
        <taxon>Ecdysozoa</taxon>
        <taxon>Arthropoda</taxon>
        <taxon>Hexapoda</taxon>
        <taxon>Insecta</taxon>
        <taxon>Pterygota</taxon>
        <taxon>Neoptera</taxon>
        <taxon>Paraneoptera</taxon>
        <taxon>Hemiptera</taxon>
        <taxon>Auchenorrhyncha</taxon>
        <taxon>Fulgoroidea</taxon>
        <taxon>Delphacidae</taxon>
        <taxon>Criomorphinae</taxon>
        <taxon>Laodelphax</taxon>
    </lineage>
</organism>
<dbReference type="SMART" id="SM00355">
    <property type="entry name" value="ZnF_C2H2"/>
    <property type="match status" value="2"/>
</dbReference>
<reference evidence="3 4" key="1">
    <citation type="journal article" date="2017" name="Gigascience">
        <title>Genome sequence of the small brown planthopper, Laodelphax striatellus.</title>
        <authorList>
            <person name="Zhu J."/>
            <person name="Jiang F."/>
            <person name="Wang X."/>
            <person name="Yang P."/>
            <person name="Bao Y."/>
            <person name="Zhao W."/>
            <person name="Wang W."/>
            <person name="Lu H."/>
            <person name="Wang Q."/>
            <person name="Cui N."/>
            <person name="Li J."/>
            <person name="Chen X."/>
            <person name="Luo L."/>
            <person name="Yu J."/>
            <person name="Kang L."/>
            <person name="Cui F."/>
        </authorList>
    </citation>
    <scope>NUCLEOTIDE SEQUENCE [LARGE SCALE GENOMIC DNA]</scope>
    <source>
        <strain evidence="3">Lst14</strain>
    </source>
</reference>
<keyword evidence="4" id="KW-1185">Reference proteome</keyword>
<proteinExistence type="predicted"/>
<protein>
    <recommendedName>
        <fullName evidence="2">C2H2-type domain-containing protein</fullName>
    </recommendedName>
</protein>
<dbReference type="SMR" id="A0A482X241"/>
<gene>
    <name evidence="3" type="ORF">LSTR_LSTR000961</name>
</gene>
<dbReference type="Gene3D" id="3.30.160.60">
    <property type="entry name" value="Classic Zinc Finger"/>
    <property type="match status" value="1"/>
</dbReference>
<sequence>MRSSVILVQGALEDVMLFGEECYKPSETFKCQKCGKMYRYKGNLQAHLKFECGKKPSLQCPHCSYRAKQRSNFKGHIALRHFKPIDL</sequence>
<evidence type="ECO:0000256" key="1">
    <source>
        <dbReference type="PROSITE-ProRule" id="PRU00042"/>
    </source>
</evidence>
<name>A0A482X241_LAOST</name>
<dbReference type="InParanoid" id="A0A482X241"/>
<dbReference type="SUPFAM" id="SSF57667">
    <property type="entry name" value="beta-beta-alpha zinc fingers"/>
    <property type="match status" value="1"/>
</dbReference>